<feature type="domain" description="DNA methylase adenine-specific" evidence="6">
    <location>
        <begin position="318"/>
        <end position="506"/>
    </location>
</feature>
<protein>
    <recommendedName>
        <fullName evidence="2">site-specific DNA-methyltransferase (adenine-specific)</fullName>
        <ecNumber evidence="2">2.1.1.72</ecNumber>
    </recommendedName>
</protein>
<gene>
    <name evidence="8" type="ORF">BXY53_0468</name>
</gene>
<evidence type="ECO:0000259" key="7">
    <source>
        <dbReference type="Pfam" id="PF18135"/>
    </source>
</evidence>
<keyword evidence="4" id="KW-0808">Transferase</keyword>
<proteinExistence type="inferred from homology"/>
<dbReference type="InterPro" id="IPR041635">
    <property type="entry name" value="Type_ISP_LLaBIII_C"/>
</dbReference>
<dbReference type="InterPro" id="IPR029063">
    <property type="entry name" value="SAM-dependent_MTases_sf"/>
</dbReference>
<evidence type="ECO:0000313" key="8">
    <source>
        <dbReference type="EMBL" id="RIA55403.1"/>
    </source>
</evidence>
<keyword evidence="9" id="KW-1185">Reference proteome</keyword>
<dbReference type="SUPFAM" id="SSF53335">
    <property type="entry name" value="S-adenosyl-L-methionine-dependent methyltransferases"/>
    <property type="match status" value="1"/>
</dbReference>
<evidence type="ECO:0000313" key="9">
    <source>
        <dbReference type="Proteomes" id="UP000266273"/>
    </source>
</evidence>
<evidence type="ECO:0000256" key="2">
    <source>
        <dbReference type="ARBA" id="ARBA00011900"/>
    </source>
</evidence>
<comment type="catalytic activity">
    <reaction evidence="5">
        <text>a 2'-deoxyadenosine in DNA + S-adenosyl-L-methionine = an N(6)-methyl-2'-deoxyadenosine in DNA + S-adenosyl-L-homocysteine + H(+)</text>
        <dbReference type="Rhea" id="RHEA:15197"/>
        <dbReference type="Rhea" id="RHEA-COMP:12418"/>
        <dbReference type="Rhea" id="RHEA-COMP:12419"/>
        <dbReference type="ChEBI" id="CHEBI:15378"/>
        <dbReference type="ChEBI" id="CHEBI:57856"/>
        <dbReference type="ChEBI" id="CHEBI:59789"/>
        <dbReference type="ChEBI" id="CHEBI:90615"/>
        <dbReference type="ChEBI" id="CHEBI:90616"/>
        <dbReference type="EC" id="2.1.1.72"/>
    </reaction>
</comment>
<dbReference type="InterPro" id="IPR050953">
    <property type="entry name" value="N4_N6_ade-DNA_methylase"/>
</dbReference>
<accession>A0A397Q3A2</accession>
<dbReference type="Gene3D" id="3.40.50.150">
    <property type="entry name" value="Vaccinia Virus protein VP39"/>
    <property type="match status" value="1"/>
</dbReference>
<feature type="domain" description="Type ISP restriction-modification enzyme LLaBIII C-terminal specificity" evidence="7">
    <location>
        <begin position="701"/>
        <end position="1022"/>
    </location>
</feature>
<sequence>MIESFRDYLSAIRETPLGQHTEYTGRSPLEALLRNFAAQGGYAVQHEPKREAGKGAPDFKLTKGGLILGYVETKPIGENLDKVLKSKQIEKYRELSSNLLLTDYLQFIWINGDSVQRARLCHATDLEKLDFRLTEADAAGVAKLLNGFFSTAPKKIGAAEDLALALATRSQLLRDFIGEEMVRQEREDAAGKLYGLFEVFRDQVFQELTAKEFADAFAQMLAYGLFLARLNSGKTNVTLHNAREHVPGSFRLIRELVDFLPVLTNPNYGDIRWVVEEILSIVNGTDIAAIHEDLSFRQRKVRRGVRARSEDEARLFERDPFVYFYEDYLSRYDPTLRESRGVYYTPPPVVNFIVRAIDDILKDKDTFNIKAGLADHNSVTVLDFACGTGTFLVEVFERIFSNIGGPDSGKAALVVREHMLRNIYGFEYLIAPYTIAHLKLSQYLKDKKHELSDDERLLIYLTNTLEPIDPQKNLLLPELTKEVEAAQRVKDKPILVITGNPPYSGHSRNMGPHAWASVQEYKKGFPDLDKPGQGKWLQDDYVKFIRFAQMKMDAVEEGIVGVITNHSYLDNPTFKGMRKSLMQTFDQIYILDLHGNAKKQERAPDGGDDQNVFDIQQGVAIAFFVKKPEVEKGVWHADLWGKRLSKYEACASGEFSRMDWQAVTPSAPLYLFHPWDEDIGRKYEKFWSVPAIFAPLGDPAPGIVTTHDQFAISFTREEAIEKVERLLATKTEAEARQLFRLCSQSQWSYEKAKKKLADGSWRTKVVPILYRPFDVRWTIWDSHVAVHRRERVMSHMLGPNFGLIFVRQISHAAQDISTYALVADSPVDNRTFLSSKGTAFLAPLYMNTDYKIYENISHDFRAFIDKRYEHHYTPEEIQGFIYAILHAATYREEYAEFLRMDFPRIPFPEDKADFEALSELGWDLIQKHLLRDIPDTGLGKYQGKGENHVERPRYAEAEQAIYINETQKFEPVPPEVWNFHIGGYQVMEKYLKDRKGRTLTLDEITNVENIANVLAFTIEQMEKIDAAYLAAFADRG</sequence>
<name>A0A397Q3A2_9HYPH</name>
<organism evidence="8 9">
    <name type="scientific">Dichotomicrobium thermohalophilum</name>
    <dbReference type="NCBI Taxonomy" id="933063"/>
    <lineage>
        <taxon>Bacteria</taxon>
        <taxon>Pseudomonadati</taxon>
        <taxon>Pseudomonadota</taxon>
        <taxon>Alphaproteobacteria</taxon>
        <taxon>Hyphomicrobiales</taxon>
        <taxon>Hyphomicrobiaceae</taxon>
        <taxon>Dichotomicrobium</taxon>
    </lineage>
</organism>
<evidence type="ECO:0000256" key="4">
    <source>
        <dbReference type="ARBA" id="ARBA00022679"/>
    </source>
</evidence>
<dbReference type="PRINTS" id="PR00507">
    <property type="entry name" value="N12N6MTFRASE"/>
</dbReference>
<evidence type="ECO:0000256" key="5">
    <source>
        <dbReference type="ARBA" id="ARBA00047942"/>
    </source>
</evidence>
<dbReference type="PANTHER" id="PTHR33841">
    <property type="entry name" value="DNA METHYLTRANSFERASE YEEA-RELATED"/>
    <property type="match status" value="1"/>
</dbReference>
<reference evidence="8 9" key="1">
    <citation type="submission" date="2018-08" db="EMBL/GenBank/DDBJ databases">
        <title>Genomic Encyclopedia of Archaeal and Bacterial Type Strains, Phase II (KMG-II): from individual species to whole genera.</title>
        <authorList>
            <person name="Goeker M."/>
        </authorList>
    </citation>
    <scope>NUCLEOTIDE SEQUENCE [LARGE SCALE GENOMIC DNA]</scope>
    <source>
        <strain evidence="8 9">DSM 5002</strain>
    </source>
</reference>
<dbReference type="GO" id="GO:0032259">
    <property type="term" value="P:methylation"/>
    <property type="evidence" value="ECO:0007669"/>
    <property type="project" value="UniProtKB-KW"/>
</dbReference>
<dbReference type="GO" id="GO:0003677">
    <property type="term" value="F:DNA binding"/>
    <property type="evidence" value="ECO:0007669"/>
    <property type="project" value="InterPro"/>
</dbReference>
<evidence type="ECO:0000256" key="1">
    <source>
        <dbReference type="ARBA" id="ARBA00006594"/>
    </source>
</evidence>
<evidence type="ECO:0000256" key="3">
    <source>
        <dbReference type="ARBA" id="ARBA00022603"/>
    </source>
</evidence>
<comment type="similarity">
    <text evidence="1">Belongs to the N(4)/N(6)-methyltransferase family.</text>
</comment>
<dbReference type="PANTHER" id="PTHR33841:SF1">
    <property type="entry name" value="DNA METHYLTRANSFERASE A"/>
    <property type="match status" value="1"/>
</dbReference>
<dbReference type="EC" id="2.1.1.72" evidence="2"/>
<dbReference type="GO" id="GO:0008170">
    <property type="term" value="F:N-methyltransferase activity"/>
    <property type="evidence" value="ECO:0007669"/>
    <property type="project" value="InterPro"/>
</dbReference>
<dbReference type="Pfam" id="PF02384">
    <property type="entry name" value="N6_Mtase"/>
    <property type="match status" value="1"/>
</dbReference>
<dbReference type="GO" id="GO:0009007">
    <property type="term" value="F:site-specific DNA-methyltransferase (adenine-specific) activity"/>
    <property type="evidence" value="ECO:0007669"/>
    <property type="project" value="UniProtKB-EC"/>
</dbReference>
<keyword evidence="3 8" id="KW-0489">Methyltransferase</keyword>
<evidence type="ECO:0000259" key="6">
    <source>
        <dbReference type="Pfam" id="PF02384"/>
    </source>
</evidence>
<dbReference type="OrthoDB" id="5194627at2"/>
<dbReference type="InterPro" id="IPR003356">
    <property type="entry name" value="DNA_methylase_A-5"/>
</dbReference>
<dbReference type="AlphaFoldDB" id="A0A397Q3A2"/>
<dbReference type="Proteomes" id="UP000266273">
    <property type="component" value="Unassembled WGS sequence"/>
</dbReference>
<comment type="caution">
    <text evidence="8">The sequence shown here is derived from an EMBL/GenBank/DDBJ whole genome shotgun (WGS) entry which is preliminary data.</text>
</comment>
<dbReference type="EMBL" id="QXDF01000001">
    <property type="protein sequence ID" value="RIA55403.1"/>
    <property type="molecule type" value="Genomic_DNA"/>
</dbReference>
<dbReference type="RefSeq" id="WP_119060311.1">
    <property type="nucleotide sequence ID" value="NZ_QXDF01000001.1"/>
</dbReference>
<dbReference type="Pfam" id="PF18135">
    <property type="entry name" value="Type_ISP_C"/>
    <property type="match status" value="1"/>
</dbReference>